<sequence>MMFVVNSLRRLCLNRAGKKTERALAEIASAWNEQMHIPNVEIIFDATSQLDQIGSVKISSAKPTHRT</sequence>
<feature type="non-terminal residue" evidence="1">
    <location>
        <position position="67"/>
    </location>
</feature>
<protein>
    <submittedName>
        <fullName evidence="1">Uncharacterized protein</fullName>
    </submittedName>
</protein>
<evidence type="ECO:0000313" key="1">
    <source>
        <dbReference type="EMBL" id="CAF4348450.1"/>
    </source>
</evidence>
<proteinExistence type="predicted"/>
<organism evidence="1 5">
    <name type="scientific">Rotaria magnacalcarata</name>
    <dbReference type="NCBI Taxonomy" id="392030"/>
    <lineage>
        <taxon>Eukaryota</taxon>
        <taxon>Metazoa</taxon>
        <taxon>Spiralia</taxon>
        <taxon>Gnathifera</taxon>
        <taxon>Rotifera</taxon>
        <taxon>Eurotatoria</taxon>
        <taxon>Bdelloidea</taxon>
        <taxon>Philodinida</taxon>
        <taxon>Philodinidae</taxon>
        <taxon>Rotaria</taxon>
    </lineage>
</organism>
<dbReference type="Proteomes" id="UP000681720">
    <property type="component" value="Unassembled WGS sequence"/>
</dbReference>
<gene>
    <name evidence="1" type="ORF">BYL167_LOCUS29402</name>
    <name evidence="3" type="ORF">GIL414_LOCUS33581</name>
    <name evidence="4" type="ORF">GIL414_LOCUS33588</name>
    <name evidence="2" type="ORF">SMN809_LOCUS33014</name>
</gene>
<dbReference type="EMBL" id="CAJOBJ010074888">
    <property type="protein sequence ID" value="CAF4476162.1"/>
    <property type="molecule type" value="Genomic_DNA"/>
</dbReference>
<comment type="caution">
    <text evidence="1">The sequence shown here is derived from an EMBL/GenBank/DDBJ whole genome shotgun (WGS) entry which is preliminary data.</text>
</comment>
<evidence type="ECO:0000313" key="3">
    <source>
        <dbReference type="EMBL" id="CAF4476162.1"/>
    </source>
</evidence>
<name>A0A8S2UPH8_9BILA</name>
<dbReference type="Proteomes" id="UP000681967">
    <property type="component" value="Unassembled WGS sequence"/>
</dbReference>
<evidence type="ECO:0000313" key="4">
    <source>
        <dbReference type="EMBL" id="CAF4476321.1"/>
    </source>
</evidence>
<dbReference type="EMBL" id="CAJOBJ010074935">
    <property type="protein sequence ID" value="CAF4476321.1"/>
    <property type="molecule type" value="Genomic_DNA"/>
</dbReference>
<dbReference type="EMBL" id="CAJOBI010070902">
    <property type="protein sequence ID" value="CAF4457601.1"/>
    <property type="molecule type" value="Genomic_DNA"/>
</dbReference>
<accession>A0A8S2UPH8</accession>
<evidence type="ECO:0000313" key="5">
    <source>
        <dbReference type="Proteomes" id="UP000681967"/>
    </source>
</evidence>
<dbReference type="AlphaFoldDB" id="A0A8S2UPH8"/>
<reference evidence="1" key="1">
    <citation type="submission" date="2021-02" db="EMBL/GenBank/DDBJ databases">
        <authorList>
            <person name="Nowell W R."/>
        </authorList>
    </citation>
    <scope>NUCLEOTIDE SEQUENCE</scope>
</reference>
<dbReference type="Proteomes" id="UP000676336">
    <property type="component" value="Unassembled WGS sequence"/>
</dbReference>
<evidence type="ECO:0000313" key="2">
    <source>
        <dbReference type="EMBL" id="CAF4457601.1"/>
    </source>
</evidence>
<dbReference type="EMBL" id="CAJOBH010044798">
    <property type="protein sequence ID" value="CAF4348450.1"/>
    <property type="molecule type" value="Genomic_DNA"/>
</dbReference>